<dbReference type="EMBL" id="CP051177">
    <property type="protein sequence ID" value="QKX51218.1"/>
    <property type="molecule type" value="Genomic_DNA"/>
</dbReference>
<feature type="domain" description="SHSP" evidence="3">
    <location>
        <begin position="29"/>
        <end position="144"/>
    </location>
</feature>
<dbReference type="Gene3D" id="2.60.40.790">
    <property type="match status" value="1"/>
</dbReference>
<dbReference type="InterPro" id="IPR008978">
    <property type="entry name" value="HSP20-like_chaperone"/>
</dbReference>
<dbReference type="RefSeq" id="WP_051413735.1">
    <property type="nucleotide sequence ID" value="NZ_CP051177.1"/>
</dbReference>
<accession>A0A7H8QB25</accession>
<evidence type="ECO:0000313" key="4">
    <source>
        <dbReference type="EMBL" id="QKX51218.1"/>
    </source>
</evidence>
<organism evidence="4 5">
    <name type="scientific">Planococcus glaciei</name>
    <dbReference type="NCBI Taxonomy" id="459472"/>
    <lineage>
        <taxon>Bacteria</taxon>
        <taxon>Bacillati</taxon>
        <taxon>Bacillota</taxon>
        <taxon>Bacilli</taxon>
        <taxon>Bacillales</taxon>
        <taxon>Caryophanaceae</taxon>
        <taxon>Planococcus</taxon>
    </lineage>
</organism>
<dbReference type="AlphaFoldDB" id="A0A7H8QB25"/>
<reference evidence="5" key="2">
    <citation type="submission" date="2020-06" db="EMBL/GenBank/DDBJ databases">
        <title>Isolation of Planomicrobium glaciei.</title>
        <authorList>
            <person name="Malisova L."/>
            <person name="Safrankova R."/>
            <person name="Jakubu V."/>
            <person name="Spanelova P."/>
        </authorList>
    </citation>
    <scope>NUCLEOTIDE SEQUENCE [LARGE SCALE GENOMIC DNA]</scope>
    <source>
        <strain evidence="5">NRL-ATB46093</strain>
    </source>
</reference>
<dbReference type="InterPro" id="IPR031107">
    <property type="entry name" value="Small_HSP"/>
</dbReference>
<evidence type="ECO:0000256" key="1">
    <source>
        <dbReference type="PROSITE-ProRule" id="PRU00285"/>
    </source>
</evidence>
<dbReference type="Pfam" id="PF00011">
    <property type="entry name" value="HSP20"/>
    <property type="match status" value="1"/>
</dbReference>
<keyword evidence="5" id="KW-1185">Reference proteome</keyword>
<gene>
    <name evidence="4" type="ORF">HF394_11795</name>
</gene>
<dbReference type="PANTHER" id="PTHR11527">
    <property type="entry name" value="HEAT-SHOCK PROTEIN 20 FAMILY MEMBER"/>
    <property type="match status" value="1"/>
</dbReference>
<name>A0A7H8QB25_9BACL</name>
<evidence type="ECO:0000313" key="5">
    <source>
        <dbReference type="Proteomes" id="UP000509222"/>
    </source>
</evidence>
<dbReference type="InterPro" id="IPR002068">
    <property type="entry name" value="A-crystallin/Hsp20_dom"/>
</dbReference>
<dbReference type="SUPFAM" id="SSF49764">
    <property type="entry name" value="HSP20-like chaperones"/>
    <property type="match status" value="1"/>
</dbReference>
<proteinExistence type="inferred from homology"/>
<dbReference type="CDD" id="cd06471">
    <property type="entry name" value="ACD_LpsHSP_like"/>
    <property type="match status" value="1"/>
</dbReference>
<protein>
    <submittedName>
        <fullName evidence="4">Hsp20/alpha crystallin family protein</fullName>
    </submittedName>
</protein>
<evidence type="ECO:0000256" key="2">
    <source>
        <dbReference type="RuleBase" id="RU003616"/>
    </source>
</evidence>
<dbReference type="Proteomes" id="UP000509222">
    <property type="component" value="Chromosome"/>
</dbReference>
<evidence type="ECO:0000259" key="3">
    <source>
        <dbReference type="PROSITE" id="PS01031"/>
    </source>
</evidence>
<dbReference type="PROSITE" id="PS01031">
    <property type="entry name" value="SHSP"/>
    <property type="match status" value="1"/>
</dbReference>
<sequence>MAKLRPKRRNEFFPSLFESTVETDVFNKFFGETHYPQVDIQEKENRYELEVDLPGFSKENVEVEYRDGYLEIRGTKERKSDTKEQEGRYIRKERTYGSFRRSFYIGEIEEAQVAATFQNGVLTLSIPKAPNLHNDHQGHRIPIE</sequence>
<comment type="similarity">
    <text evidence="1 2">Belongs to the small heat shock protein (HSP20) family.</text>
</comment>
<reference evidence="4 5" key="1">
    <citation type="submission" date="2020-04" db="EMBL/GenBank/DDBJ databases">
        <authorList>
            <person name="Pajer P."/>
            <person name="Broz P."/>
        </authorList>
    </citation>
    <scope>NUCLEOTIDE SEQUENCE [LARGE SCALE GENOMIC DNA]</scope>
    <source>
        <strain evidence="5">NRL-ATB46093</strain>
    </source>
</reference>